<organism evidence="1 2">
    <name type="scientific">Mythimna loreyi</name>
    <dbReference type="NCBI Taxonomy" id="667449"/>
    <lineage>
        <taxon>Eukaryota</taxon>
        <taxon>Metazoa</taxon>
        <taxon>Ecdysozoa</taxon>
        <taxon>Arthropoda</taxon>
        <taxon>Hexapoda</taxon>
        <taxon>Insecta</taxon>
        <taxon>Pterygota</taxon>
        <taxon>Neoptera</taxon>
        <taxon>Endopterygota</taxon>
        <taxon>Lepidoptera</taxon>
        <taxon>Glossata</taxon>
        <taxon>Ditrysia</taxon>
        <taxon>Noctuoidea</taxon>
        <taxon>Noctuidae</taxon>
        <taxon>Noctuinae</taxon>
        <taxon>Hadenini</taxon>
        <taxon>Mythimna</taxon>
    </lineage>
</organism>
<accession>A0ACC2QQD8</accession>
<reference evidence="1" key="1">
    <citation type="submission" date="2023-03" db="EMBL/GenBank/DDBJ databases">
        <title>Chromosome-level genomes of two armyworms, Mythimna separata and Mythimna loreyi, provide insights into the biosynthesis and reception of sex pheromones.</title>
        <authorList>
            <person name="Zhao H."/>
        </authorList>
    </citation>
    <scope>NUCLEOTIDE SEQUENCE</scope>
    <source>
        <strain evidence="1">BeijingLab</strain>
    </source>
</reference>
<proteinExistence type="predicted"/>
<dbReference type="Proteomes" id="UP001231649">
    <property type="component" value="Chromosome 19"/>
</dbReference>
<protein>
    <submittedName>
        <fullName evidence="1">Uncharacterized protein</fullName>
    </submittedName>
</protein>
<comment type="caution">
    <text evidence="1">The sequence shown here is derived from an EMBL/GenBank/DDBJ whole genome shotgun (WGS) entry which is preliminary data.</text>
</comment>
<name>A0ACC2QQD8_9NEOP</name>
<dbReference type="EMBL" id="CM056795">
    <property type="protein sequence ID" value="KAJ8721057.1"/>
    <property type="molecule type" value="Genomic_DNA"/>
</dbReference>
<evidence type="ECO:0000313" key="2">
    <source>
        <dbReference type="Proteomes" id="UP001231649"/>
    </source>
</evidence>
<gene>
    <name evidence="1" type="ORF">PYW08_006522</name>
</gene>
<evidence type="ECO:0000313" key="1">
    <source>
        <dbReference type="EMBL" id="KAJ8721057.1"/>
    </source>
</evidence>
<keyword evidence="2" id="KW-1185">Reference proteome</keyword>
<sequence>MLFYLYFISAFCYFVAAKNEDYKGYKVYNIELRNQNQQELISELKDNLIDFWTRPSFQYDVIGKAMVPPILFDWFEKKLEEFGINKDVYIEDVYEFLTKEESRTKSSEGIPESGFNITRYHTYDEILTYLRTLQTKYPNAKVELVEYGVTELNRPIVYLRITSNTNTAVEKPIVVIESGIIPRDWITVPAALNIVEQVLSEQRFLNGLEWIVVPVLNPDGYEYTWTNLRLWVKSRSTSSHLGAICPGVNLNRNLDMDWLRFDSSSSPCSTLYGGVEPFSETETQMIRHILEKNGSKVKLYLSLQNRGGYISYPWNYENAASGMLIQHHLLGLRMVNSMSEAYNLNLGSVIFDRASGTSSDYARAKGVLYTYNIDVVQRDTGVLIPEEDVSGIVDDVWKAVVVAADEMIRLYK</sequence>